<dbReference type="Pfam" id="PF13243">
    <property type="entry name" value="SQHop_cyclase_C"/>
    <property type="match status" value="1"/>
</dbReference>
<feature type="compositionally biased region" description="Low complexity" evidence="7">
    <location>
        <begin position="583"/>
        <end position="594"/>
    </location>
</feature>
<dbReference type="InterPro" id="IPR001330">
    <property type="entry name" value="Prenyltrans"/>
</dbReference>
<keyword evidence="6" id="KW-0572">Peptidoglycan-anchor</keyword>
<proteinExistence type="predicted"/>
<feature type="transmembrane region" description="Helical" evidence="8">
    <location>
        <begin position="612"/>
        <end position="630"/>
    </location>
</feature>
<dbReference type="Proteomes" id="UP000595691">
    <property type="component" value="Chromosome"/>
</dbReference>
<gene>
    <name evidence="13" type="ORF">I5776_13825</name>
</gene>
<keyword evidence="4" id="KW-0732">Signal</keyword>
<dbReference type="InterPro" id="IPR027954">
    <property type="entry name" value="Transcobalamin-like_C"/>
</dbReference>
<dbReference type="RefSeq" id="WP_202776974.1">
    <property type="nucleotide sequence ID" value="NZ_CP065425.1"/>
</dbReference>
<feature type="compositionally biased region" description="Low complexity" evidence="7">
    <location>
        <begin position="260"/>
        <end position="274"/>
    </location>
</feature>
<accession>A0ABX7DXD2</accession>
<dbReference type="Gene3D" id="2.170.130.30">
    <property type="match status" value="2"/>
</dbReference>
<evidence type="ECO:0000256" key="2">
    <source>
        <dbReference type="ARBA" id="ARBA00022512"/>
    </source>
</evidence>
<feature type="domain" description="Transcobalamin-like C-terminal" evidence="12">
    <location>
        <begin position="65"/>
        <end position="139"/>
    </location>
</feature>
<dbReference type="Pfam" id="PF14478">
    <property type="entry name" value="DUF4430"/>
    <property type="match status" value="2"/>
</dbReference>
<evidence type="ECO:0000256" key="5">
    <source>
        <dbReference type="ARBA" id="ARBA00022737"/>
    </source>
</evidence>
<keyword evidence="3" id="KW-0964">Secreted</keyword>
<feature type="region of interest" description="Disordered" evidence="7">
    <location>
        <begin position="570"/>
        <end position="605"/>
    </location>
</feature>
<evidence type="ECO:0000256" key="8">
    <source>
        <dbReference type="SAM" id="Phobius"/>
    </source>
</evidence>
<protein>
    <submittedName>
        <fullName evidence="13">DUF4430 domain-containing protein</fullName>
    </submittedName>
</protein>
<keyword evidence="8" id="KW-1133">Transmembrane helix</keyword>
<dbReference type="PANTHER" id="PTHR10559:SF18">
    <property type="entry name" value="TRANSCOBALAMIN II"/>
    <property type="match status" value="1"/>
</dbReference>
<dbReference type="InterPro" id="IPR008930">
    <property type="entry name" value="Terpenoid_cyclase/PrenylTrfase"/>
</dbReference>
<comment type="subcellular location">
    <subcellularLocation>
        <location evidence="1">Secreted</location>
        <location evidence="1">Cell wall</location>
        <topology evidence="1">Peptidoglycan-anchor</topology>
    </subcellularLocation>
</comment>
<dbReference type="InterPro" id="IPR051588">
    <property type="entry name" value="Cobalamin_Transport"/>
</dbReference>
<evidence type="ECO:0000256" key="1">
    <source>
        <dbReference type="ARBA" id="ARBA00004168"/>
    </source>
</evidence>
<feature type="domain" description="Transcobalamin-like C-terminal" evidence="12">
    <location>
        <begin position="191"/>
        <end position="242"/>
    </location>
</feature>
<sequence length="637" mass="69022">MKQGIFQRRILAILTAVLLLSLQWSIFGGQRVAAATLDNAAMVTVLNEDGKAIISTSVVKLKNDEKAISILKELAKQKKVDFQTKIDPNYGEQIVKIGDSEPKFENGGLYWSFYINGSEAQVGASSYTVQNGDDLLLKVVSYPAATIKAKITAKDKNNKDVLPETEVEVVKGTNAYAALRLAAHTKNIDLKSSIDSSFLAYVNNIGNTKLAEGEYWSTSLNGKTMEIGLSSYEIKDGDNIQLNVVGTEPPTDTDDDNGKPDNNGNPDNNNNSGGKTDESQPSISKKQIEALLKSTANYVLKNGGVNEFEIVGLKKAGHSVPESYLNNIESNIKDNEGNFRNVTDYERLAIGITAAGKDATNFAGYNLIKKIYENERMTNQGTNGIVYALLAVDSGKYKIPKDAKWTREKLVDYLLKNQLKDGGWSLAGNSPSVDITAMTLAALSPYQSQEKVKSAIESAVAWLSSNQDKNGGFSSSVNGGDASETTSQVIIGLAAIGVDPNGKQFTKSGVNLVQHLLSFKQKDGGFAHISSDKESNTIATAQALLGLTAYNDYLDGKGSIYQFVTIESSNNPTDKSTDHPKTQNDNQQKNSNQQTENTSKGERLPNTATNSYNILIFGVILITLGSVLYVNTRKKRV</sequence>
<evidence type="ECO:0000313" key="14">
    <source>
        <dbReference type="Proteomes" id="UP000595691"/>
    </source>
</evidence>
<keyword evidence="8" id="KW-0472">Membrane</keyword>
<dbReference type="SUPFAM" id="SSF48239">
    <property type="entry name" value="Terpenoid cyclases/Protein prenyltransferases"/>
    <property type="match status" value="1"/>
</dbReference>
<dbReference type="EMBL" id="CP065425">
    <property type="protein sequence ID" value="QQZ08153.1"/>
    <property type="molecule type" value="Genomic_DNA"/>
</dbReference>
<evidence type="ECO:0000259" key="11">
    <source>
        <dbReference type="Pfam" id="PF13243"/>
    </source>
</evidence>
<feature type="domain" description="Prenyltransferase alpha-alpha toroid" evidence="9">
    <location>
        <begin position="511"/>
        <end position="564"/>
    </location>
</feature>
<feature type="domain" description="Squalene cyclase C-terminal" evidence="11">
    <location>
        <begin position="383"/>
        <end position="477"/>
    </location>
</feature>
<name>A0ABX7DXD2_9BACI</name>
<dbReference type="PANTHER" id="PTHR10559">
    <property type="entry name" value="TRANSCOBALAMIN-1/GASTRIC INTRINSIC FACTOR"/>
    <property type="match status" value="1"/>
</dbReference>
<evidence type="ECO:0000259" key="9">
    <source>
        <dbReference type="Pfam" id="PF00432"/>
    </source>
</evidence>
<evidence type="ECO:0000313" key="13">
    <source>
        <dbReference type="EMBL" id="QQZ08153.1"/>
    </source>
</evidence>
<dbReference type="Gene3D" id="1.50.10.20">
    <property type="match status" value="1"/>
</dbReference>
<feature type="domain" description="Gram-positive cocci surface proteins LPxTG" evidence="10">
    <location>
        <begin position="597"/>
        <end position="635"/>
    </location>
</feature>
<keyword evidence="5" id="KW-0677">Repeat</keyword>
<keyword evidence="14" id="KW-1185">Reference proteome</keyword>
<reference evidence="13 14" key="1">
    <citation type="submission" date="2020-11" db="EMBL/GenBank/DDBJ databases">
        <title>Taxonomic evaluation of the Bacillus sporothermodurans group of bacteria based on whole genome sequences.</title>
        <authorList>
            <person name="Fiedler G."/>
            <person name="Herbstmann A.-D."/>
            <person name="Doll E."/>
            <person name="Wenning M."/>
            <person name="Brinks E."/>
            <person name="Kabisch J."/>
            <person name="Breitenwieser F."/>
            <person name="Lappann M."/>
            <person name="Boehnlein C."/>
            <person name="Franz C."/>
        </authorList>
    </citation>
    <scope>NUCLEOTIDE SEQUENCE [LARGE SCALE GENOMIC DNA]</scope>
    <source>
        <strain evidence="13 14">JCM 19841</strain>
    </source>
</reference>
<dbReference type="CDD" id="cd00688">
    <property type="entry name" value="ISOPREN_C2_like"/>
    <property type="match status" value="1"/>
</dbReference>
<evidence type="ECO:0000256" key="3">
    <source>
        <dbReference type="ARBA" id="ARBA00022525"/>
    </source>
</evidence>
<evidence type="ECO:0000259" key="12">
    <source>
        <dbReference type="Pfam" id="PF14478"/>
    </source>
</evidence>
<evidence type="ECO:0000256" key="7">
    <source>
        <dbReference type="SAM" id="MobiDB-lite"/>
    </source>
</evidence>
<keyword evidence="2" id="KW-0134">Cell wall</keyword>
<dbReference type="InterPro" id="IPR032696">
    <property type="entry name" value="SQ_cyclase_C"/>
</dbReference>
<dbReference type="Pfam" id="PF00432">
    <property type="entry name" value="Prenyltrans"/>
    <property type="match status" value="1"/>
</dbReference>
<dbReference type="Pfam" id="PF00746">
    <property type="entry name" value="Gram_pos_anchor"/>
    <property type="match status" value="1"/>
</dbReference>
<evidence type="ECO:0000256" key="6">
    <source>
        <dbReference type="ARBA" id="ARBA00023088"/>
    </source>
</evidence>
<dbReference type="NCBIfam" id="TIGR01167">
    <property type="entry name" value="LPXTG_anchor"/>
    <property type="match status" value="1"/>
</dbReference>
<feature type="region of interest" description="Disordered" evidence="7">
    <location>
        <begin position="242"/>
        <end position="283"/>
    </location>
</feature>
<organism evidence="13 14">
    <name type="scientific">Heyndrickxia vini</name>
    <dbReference type="NCBI Taxonomy" id="1476025"/>
    <lineage>
        <taxon>Bacteria</taxon>
        <taxon>Bacillati</taxon>
        <taxon>Bacillota</taxon>
        <taxon>Bacilli</taxon>
        <taxon>Bacillales</taxon>
        <taxon>Bacillaceae</taxon>
        <taxon>Heyndrickxia</taxon>
    </lineage>
</organism>
<evidence type="ECO:0000256" key="4">
    <source>
        <dbReference type="ARBA" id="ARBA00022729"/>
    </source>
</evidence>
<dbReference type="InterPro" id="IPR019931">
    <property type="entry name" value="LPXTG_anchor"/>
</dbReference>
<evidence type="ECO:0000259" key="10">
    <source>
        <dbReference type="Pfam" id="PF00746"/>
    </source>
</evidence>
<keyword evidence="8" id="KW-0812">Transmembrane</keyword>